<proteinExistence type="inferred from homology"/>
<reference evidence="9" key="1">
    <citation type="submission" date="2011-09" db="EMBL/GenBank/DDBJ databases">
        <title>The permanent draft genome of Mucilaginibacter paludis DSM 18603.</title>
        <authorList>
            <consortium name="US DOE Joint Genome Institute (JGI-PGF)"/>
            <person name="Lucas S."/>
            <person name="Han J."/>
            <person name="Lapidus A."/>
            <person name="Bruce D."/>
            <person name="Goodwin L."/>
            <person name="Pitluck S."/>
            <person name="Peters L."/>
            <person name="Kyrpides N."/>
            <person name="Mavromatis K."/>
            <person name="Ivanova N."/>
            <person name="Mikhailova N."/>
            <person name="Held B."/>
            <person name="Detter J.C."/>
            <person name="Tapia R."/>
            <person name="Han C."/>
            <person name="Land M."/>
            <person name="Hauser L."/>
            <person name="Markowitz V."/>
            <person name="Cheng J.-F."/>
            <person name="Hugenholtz P."/>
            <person name="Woyke T."/>
            <person name="Wu D."/>
            <person name="Tindall B."/>
            <person name="Brambilla E."/>
            <person name="Klenk H.-P."/>
            <person name="Eisen J.A."/>
        </authorList>
    </citation>
    <scope>NUCLEOTIDE SEQUENCE [LARGE SCALE GENOMIC DNA]</scope>
    <source>
        <strain evidence="9">DSM 18603</strain>
    </source>
</reference>
<protein>
    <submittedName>
        <fullName evidence="9">L-fucokinase</fullName>
    </submittedName>
</protein>
<feature type="domain" description="GHMP kinase N-terminal" evidence="6">
    <location>
        <begin position="675"/>
        <end position="752"/>
    </location>
</feature>
<dbReference type="PRINTS" id="PR00960">
    <property type="entry name" value="LMBPPROTEIN"/>
</dbReference>
<dbReference type="InterPro" id="IPR012887">
    <property type="entry name" value="GDP_fucose_pyrophosphorylase"/>
</dbReference>
<dbReference type="InterPro" id="IPR013750">
    <property type="entry name" value="GHMP_kinase_C_dom"/>
</dbReference>
<dbReference type="AlphaFoldDB" id="H1YCB2"/>
<dbReference type="Gene3D" id="3.30.230.120">
    <property type="match status" value="1"/>
</dbReference>
<keyword evidence="1" id="KW-0808">Transferase</keyword>
<dbReference type="PANTHER" id="PTHR32463:SF0">
    <property type="entry name" value="L-FUCOSE KINASE"/>
    <property type="match status" value="1"/>
</dbReference>
<gene>
    <name evidence="9" type="ORF">Mucpa_6045</name>
</gene>
<comment type="similarity">
    <text evidence="5">Belongs to the GHMP kinase family.</text>
</comment>
<feature type="domain" description="GHMP kinase C-terminal" evidence="8">
    <location>
        <begin position="829"/>
        <end position="907"/>
    </location>
</feature>
<dbReference type="InterPro" id="IPR006204">
    <property type="entry name" value="GHMP_kinase_N_dom"/>
</dbReference>
<dbReference type="GO" id="GO:0042352">
    <property type="term" value="P:GDP-L-fucose salvage"/>
    <property type="evidence" value="ECO:0007669"/>
    <property type="project" value="TreeGrafter"/>
</dbReference>
<feature type="domain" description="GDP-fucose pyrophosphorylase" evidence="7">
    <location>
        <begin position="62"/>
        <end position="371"/>
    </location>
</feature>
<accession>H1YCB2</accession>
<organism evidence="9 10">
    <name type="scientific">Mucilaginibacter paludis DSM 18603</name>
    <dbReference type="NCBI Taxonomy" id="714943"/>
    <lineage>
        <taxon>Bacteria</taxon>
        <taxon>Pseudomonadati</taxon>
        <taxon>Bacteroidota</taxon>
        <taxon>Sphingobacteriia</taxon>
        <taxon>Sphingobacteriales</taxon>
        <taxon>Sphingobacteriaceae</taxon>
        <taxon>Mucilaginibacter</taxon>
    </lineage>
</organism>
<evidence type="ECO:0000313" key="10">
    <source>
        <dbReference type="Proteomes" id="UP000002774"/>
    </source>
</evidence>
<dbReference type="NCBIfam" id="NF009948">
    <property type="entry name" value="PRK13412.1"/>
    <property type="match status" value="1"/>
</dbReference>
<dbReference type="STRING" id="714943.Mucpa_6045"/>
<evidence type="ECO:0000256" key="2">
    <source>
        <dbReference type="ARBA" id="ARBA00022741"/>
    </source>
</evidence>
<dbReference type="HOGENOM" id="CLU_006983_1_1_10"/>
<evidence type="ECO:0000259" key="6">
    <source>
        <dbReference type="Pfam" id="PF00288"/>
    </source>
</evidence>
<dbReference type="EMBL" id="CM001403">
    <property type="protein sequence ID" value="EHQ30103.1"/>
    <property type="molecule type" value="Genomic_DNA"/>
</dbReference>
<evidence type="ECO:0000256" key="4">
    <source>
        <dbReference type="ARBA" id="ARBA00022840"/>
    </source>
</evidence>
<dbReference type="PANTHER" id="PTHR32463">
    <property type="entry name" value="L-FUCOSE KINASE"/>
    <property type="match status" value="1"/>
</dbReference>
<dbReference type="SUPFAM" id="SSF55060">
    <property type="entry name" value="GHMP Kinase, C-terminal domain"/>
    <property type="match status" value="1"/>
</dbReference>
<dbReference type="InterPro" id="IPR052203">
    <property type="entry name" value="GHMP_Kinase-Related"/>
</dbReference>
<keyword evidence="10" id="KW-1185">Reference proteome</keyword>
<evidence type="ECO:0000256" key="1">
    <source>
        <dbReference type="ARBA" id="ARBA00022679"/>
    </source>
</evidence>
<evidence type="ECO:0000256" key="3">
    <source>
        <dbReference type="ARBA" id="ARBA00022777"/>
    </source>
</evidence>
<name>H1YCB2_9SPHI</name>
<dbReference type="InterPro" id="IPR020568">
    <property type="entry name" value="Ribosomal_Su5_D2-typ_SF"/>
</dbReference>
<keyword evidence="2" id="KW-0547">Nucleotide-binding</keyword>
<dbReference type="OrthoDB" id="9812992at2"/>
<sequence>MKKLITIPPTFKQFGNDHFGGEDYYFDSDPKEGKVGSGGGTVNLLYQASKQENNSGSIGDWLRQENRLIIHAGGQSRRLPAYAAVGKVFTPMPIFRWKRGQRINQSLIDLQLPLYNSILNKAPKNLNHLVTSGDVLVRTEGTLPEIPEADVVCFGLWEQAEKASNFGVFFSTKSSPKELAFALQKPSAQKLQELQPNHLFFIDVGIWLLSPKAIEVMFERCGWDKASNSFTNGTPAFYDMYTEFGQALGKNPTLKDDAINSLTVAIVPLPEGEFYHFGTSAELIESTDKLQNLVKNQEEIWHNKIKPSADLFTQNAITKINFTSQNSAIWIENSYISPTWQLQNKHIITGAPVNNWTLTVPEETCLDFIPVGDGTDWCVRVYNFYNPQLPRRGTGADRIYAAPDWFNEPVYPVFNEADLSSEIIQGLIDQPFNYPAQSKRLIAAADVADEVNLYRQYAQRQGFLESNLQSMANNWRQSVFYQLDLKNAAAIYKKSGLPLPPALPEDAPLLTRLHDQMFRSEVLGSANPEAAVFEARAFGLLGETIVETAKTQLASPRMDVMSDQIVWGRSPIRLDLAGGWTDTPPNCLINGGKVLNLAVELNGQPPLQVFIKPSDDYSITLRSIDLGVKEEVTTYQQLNDYNNSVGSAFCIPKAALCLAGFSPEFSAIQYGSLQEQLKDFGMGIDITLLAAIPKGSGLGTSSILASTVLGTLSDFCDLKWDKYTICSRTLVLEQMLTTGGGWQDQYGGVFGGIKLLESKPGIFQQPTVRWAPEFIFTDASAASVLLYYTGITRVAKNILAEIVKGMFLNGNKYLSILEEMNHHALKTYEAFQYGDLHHVAQAVGLSWKLNQRLDGGTNTPETQAIIDRISDYIISCKLLGAGGGGFMLIFAKDVAAAERVRTALNTNPINKRARFVDWSISKDGFKVSRS</sequence>
<keyword evidence="4" id="KW-0067">ATP-binding</keyword>
<evidence type="ECO:0000256" key="5">
    <source>
        <dbReference type="ARBA" id="ARBA00038121"/>
    </source>
</evidence>
<dbReference type="GO" id="GO:0050201">
    <property type="term" value="F:fucokinase activity"/>
    <property type="evidence" value="ECO:0007669"/>
    <property type="project" value="TreeGrafter"/>
</dbReference>
<dbReference type="Pfam" id="PF07959">
    <property type="entry name" value="Fucose_pyrophosphorylase"/>
    <property type="match status" value="1"/>
</dbReference>
<dbReference type="Pfam" id="PF08544">
    <property type="entry name" value="GHMP_kinases_C"/>
    <property type="match status" value="1"/>
</dbReference>
<dbReference type="GO" id="GO:0005524">
    <property type="term" value="F:ATP binding"/>
    <property type="evidence" value="ECO:0007669"/>
    <property type="project" value="UniProtKB-KW"/>
</dbReference>
<evidence type="ECO:0000313" key="9">
    <source>
        <dbReference type="EMBL" id="EHQ30103.1"/>
    </source>
</evidence>
<keyword evidence="3" id="KW-0418">Kinase</keyword>
<dbReference type="InterPro" id="IPR001174">
    <property type="entry name" value="HddA/FKP"/>
</dbReference>
<evidence type="ECO:0000259" key="8">
    <source>
        <dbReference type="Pfam" id="PF08544"/>
    </source>
</evidence>
<dbReference type="RefSeq" id="WP_008511628.1">
    <property type="nucleotide sequence ID" value="NZ_CM001403.1"/>
</dbReference>
<dbReference type="Pfam" id="PF00288">
    <property type="entry name" value="GHMP_kinases_N"/>
    <property type="match status" value="1"/>
</dbReference>
<dbReference type="InterPro" id="IPR036554">
    <property type="entry name" value="GHMP_kinase_C_sf"/>
</dbReference>
<dbReference type="Proteomes" id="UP000002774">
    <property type="component" value="Chromosome"/>
</dbReference>
<evidence type="ECO:0000259" key="7">
    <source>
        <dbReference type="Pfam" id="PF07959"/>
    </source>
</evidence>
<dbReference type="SUPFAM" id="SSF54211">
    <property type="entry name" value="Ribosomal protein S5 domain 2-like"/>
    <property type="match status" value="1"/>
</dbReference>
<dbReference type="eggNOG" id="COG2605">
    <property type="taxonomic scope" value="Bacteria"/>
</dbReference>